<dbReference type="RefSeq" id="WP_161824212.1">
    <property type="nucleotide sequence ID" value="NZ_WVIC01000006.1"/>
</dbReference>
<dbReference type="AlphaFoldDB" id="A0A8K2AGY0"/>
<evidence type="ECO:0000259" key="1">
    <source>
        <dbReference type="Pfam" id="PF10047"/>
    </source>
</evidence>
<gene>
    <name evidence="2" type="ORF">GS597_04230</name>
</gene>
<organism evidence="2 3">
    <name type="scientific">Petrachloros mirabilis ULC683</name>
    <dbReference type="NCBI Taxonomy" id="2781853"/>
    <lineage>
        <taxon>Bacteria</taxon>
        <taxon>Bacillati</taxon>
        <taxon>Cyanobacteriota</taxon>
        <taxon>Cyanophyceae</taxon>
        <taxon>Synechococcales</taxon>
        <taxon>Petrachlorosaceae</taxon>
        <taxon>Petrachloros</taxon>
        <taxon>Petrachloros mirabilis</taxon>
    </lineage>
</organism>
<dbReference type="Proteomes" id="UP000607397">
    <property type="component" value="Unassembled WGS sequence"/>
</dbReference>
<evidence type="ECO:0000313" key="3">
    <source>
        <dbReference type="Proteomes" id="UP000607397"/>
    </source>
</evidence>
<dbReference type="InterPro" id="IPR018739">
    <property type="entry name" value="DUF2281"/>
</dbReference>
<proteinExistence type="predicted"/>
<dbReference type="Pfam" id="PF10047">
    <property type="entry name" value="DUF2281"/>
    <property type="match status" value="1"/>
</dbReference>
<comment type="caution">
    <text evidence="2">The sequence shown here is derived from an EMBL/GenBank/DDBJ whole genome shotgun (WGS) entry which is preliminary data.</text>
</comment>
<name>A0A8K2AGY0_9CYAN</name>
<feature type="domain" description="DUF2281" evidence="1">
    <location>
        <begin position="6"/>
        <end position="84"/>
    </location>
</feature>
<sequence length="85" mass="10029">MIQTVILQKLEALPESLQAKVFHYIDFLSREHHKNKEMNLDDLRKPWIDLPDKEAEKQYGYGSMAGKIIMADDFDEPLEELSEYM</sequence>
<protein>
    <submittedName>
        <fullName evidence="2">DUF2281 domain-containing protein</fullName>
    </submittedName>
</protein>
<keyword evidence="3" id="KW-1185">Reference proteome</keyword>
<dbReference type="EMBL" id="WVIC01000006">
    <property type="protein sequence ID" value="NCJ05730.1"/>
    <property type="molecule type" value="Genomic_DNA"/>
</dbReference>
<evidence type="ECO:0000313" key="2">
    <source>
        <dbReference type="EMBL" id="NCJ05730.1"/>
    </source>
</evidence>
<reference evidence="2" key="1">
    <citation type="submission" date="2019-12" db="EMBL/GenBank/DDBJ databases">
        <title>High-Quality draft genome sequences of three cyanobacteria isolated from the limestone walls of the Old Cathedral of Coimbra.</title>
        <authorList>
            <person name="Tiago I."/>
            <person name="Soares F."/>
            <person name="Portugal A."/>
        </authorList>
    </citation>
    <scope>NUCLEOTIDE SEQUENCE [LARGE SCALE GENOMIC DNA]</scope>
    <source>
        <strain evidence="2">C</strain>
    </source>
</reference>
<accession>A0A8K2AGY0</accession>